<organism evidence="1">
    <name type="scientific">Cladocopium goreaui</name>
    <dbReference type="NCBI Taxonomy" id="2562237"/>
    <lineage>
        <taxon>Eukaryota</taxon>
        <taxon>Sar</taxon>
        <taxon>Alveolata</taxon>
        <taxon>Dinophyceae</taxon>
        <taxon>Suessiales</taxon>
        <taxon>Symbiodiniaceae</taxon>
        <taxon>Cladocopium</taxon>
    </lineage>
</organism>
<dbReference type="Gene3D" id="2.60.120.620">
    <property type="entry name" value="q2cbj1_9rhob like domain"/>
    <property type="match status" value="1"/>
</dbReference>
<sequence length="835" mass="93340">MVSQDPKIWVVDDFLPAEFLQMVNSTFDSAQKKCQVVKKPNGREILARNIDFDADELCQEVFQRISELCGISGATCGFTQFMVSEVCASGQDAHVDHVNVDDVGSSRLSFLDLTRQSCSEAEPRRVVPTISIIVYFNPVGGIRFPSASGVKTIAAKAGRMVMFHNYDDESRPSHKASAEHYGIYFETLPRRVLIMGVLANHTPDPTQSSTCCTPALVYCAGTRRDPLYHDNPSYDTYKTPQQIAERIQADLTEEERIRSLSQPRATPKYDLILTLQLVFKDNGLCAVEGHNVAGDLMCKMNVSQQMMLRDLRGHVQRDADPNSAHNILLCLPNGQLLTEEHDMSVLHSWSDAAGLDKTGKADVIKGSKLDSVTSKAEESSSLPVAATQNQAAYMQFFLLLEQREAKDQVDPPLEGKSMCMKKLAMPDMLCHGTVCQLHYHGGGCIEYKRSGKSFLADFARAPNLQIGQMVSFSMDGHGLASIAAPSLLPLSAGQSREMRPWDRGLHRKLQRSIQRFRNSNLQEKLQLVASAEEILQELLSQSKLDGDALCSLLRRCAGWLLAPCGKQRKGLEGSESGEVHANLQSRIRKIVISVLNHLDLSDAETSLAVQDALTYMQQLLEQIDDEFLGSPSRTARQWRQLGELLAVQQREPKEQGVPKEHLQVGSQNFKDVQRKPFEKTDWASAAEGVYRPNKRVRSLETVFNNEDRLVQLKCPQCPQKLSSSWFFQNPRTEELRVLVPHFGHFPCTKKLGKRCIWRAIDDTPTQGDNFGILLYCKHKRQKHTCKECGGRSICPHNNRRHLCPACKGEKPAGLHLWPCQVRSHGSPLPFAVIIG</sequence>
<dbReference type="EMBL" id="CAMXCT010000169">
    <property type="protein sequence ID" value="CAI3974942.1"/>
    <property type="molecule type" value="Genomic_DNA"/>
</dbReference>
<name>A0A9P1BKB5_9DINO</name>
<keyword evidence="3" id="KW-1185">Reference proteome</keyword>
<dbReference type="EMBL" id="CAMXCT020000169">
    <property type="protein sequence ID" value="CAL1128317.1"/>
    <property type="molecule type" value="Genomic_DNA"/>
</dbReference>
<reference evidence="2 3" key="2">
    <citation type="submission" date="2024-05" db="EMBL/GenBank/DDBJ databases">
        <authorList>
            <person name="Chen Y."/>
            <person name="Shah S."/>
            <person name="Dougan E. K."/>
            <person name="Thang M."/>
            <person name="Chan C."/>
        </authorList>
    </citation>
    <scope>NUCLEOTIDE SEQUENCE [LARGE SCALE GENOMIC DNA]</scope>
</reference>
<protein>
    <submittedName>
        <fullName evidence="2">Prolyl 4-hydroxylase alpha subunit domain-containing protein</fullName>
    </submittedName>
</protein>
<reference evidence="1" key="1">
    <citation type="submission" date="2022-10" db="EMBL/GenBank/DDBJ databases">
        <authorList>
            <person name="Chen Y."/>
            <person name="Dougan E. K."/>
            <person name="Chan C."/>
            <person name="Rhodes N."/>
            <person name="Thang M."/>
        </authorList>
    </citation>
    <scope>NUCLEOTIDE SEQUENCE</scope>
</reference>
<gene>
    <name evidence="1" type="ORF">C1SCF055_LOCUS3304</name>
</gene>
<evidence type="ECO:0000313" key="3">
    <source>
        <dbReference type="Proteomes" id="UP001152797"/>
    </source>
</evidence>
<accession>A0A9P1BKB5</accession>
<dbReference type="EMBL" id="CAMXCT030000169">
    <property type="protein sequence ID" value="CAL4762254.1"/>
    <property type="molecule type" value="Genomic_DNA"/>
</dbReference>
<evidence type="ECO:0000313" key="2">
    <source>
        <dbReference type="EMBL" id="CAL4762254.1"/>
    </source>
</evidence>
<evidence type="ECO:0000313" key="1">
    <source>
        <dbReference type="EMBL" id="CAI3974942.1"/>
    </source>
</evidence>
<dbReference type="OrthoDB" id="409573at2759"/>
<dbReference type="Proteomes" id="UP001152797">
    <property type="component" value="Unassembled WGS sequence"/>
</dbReference>
<dbReference type="AlphaFoldDB" id="A0A9P1BKB5"/>
<comment type="caution">
    <text evidence="1">The sequence shown here is derived from an EMBL/GenBank/DDBJ whole genome shotgun (WGS) entry which is preliminary data.</text>
</comment>
<proteinExistence type="predicted"/>